<gene>
    <name evidence="2" type="ORF">AGLY_000044</name>
</gene>
<dbReference type="Proteomes" id="UP000475862">
    <property type="component" value="Unassembled WGS sequence"/>
</dbReference>
<reference evidence="2 3" key="1">
    <citation type="submission" date="2019-08" db="EMBL/GenBank/DDBJ databases">
        <title>The genome of the soybean aphid Biotype 1, its phylome, world population structure and adaptation to the North American continent.</title>
        <authorList>
            <person name="Giordano R."/>
            <person name="Donthu R.K."/>
            <person name="Hernandez A.G."/>
            <person name="Wright C.L."/>
            <person name="Zimin A.V."/>
        </authorList>
    </citation>
    <scope>NUCLEOTIDE SEQUENCE [LARGE SCALE GENOMIC DNA]</scope>
    <source>
        <tissue evidence="2">Whole aphids</tissue>
    </source>
</reference>
<proteinExistence type="predicted"/>
<keyword evidence="3" id="KW-1185">Reference proteome</keyword>
<evidence type="ECO:0000256" key="1">
    <source>
        <dbReference type="SAM" id="Phobius"/>
    </source>
</evidence>
<sequence>MYNEMDQQSKKMGSLEEINNLIGYIPSQLGSRLHHLTANNFYIHFVETLSLYTVHQSTKVLKFWPGKYKINLLIWEVISHYKRSHWWIGLPRSNKIVKPPPDVYVKSTKWTFGRVKFKFNDIVSLLLGIDKYKPGLRKGRGGYGTGPQWILKNSRPLSNSTFFFIKSEIFGYSNNSIFCKSKETCTLYFILLSTIYFFAAIYSGIGKLDPEWHFLDLGKKMLDNNKIKSMDKIITIILLYKGYMSSVFSGTIT</sequence>
<keyword evidence="1" id="KW-0472">Membrane</keyword>
<dbReference type="EMBL" id="VYZN01000001">
    <property type="protein sequence ID" value="KAE9544503.1"/>
    <property type="molecule type" value="Genomic_DNA"/>
</dbReference>
<keyword evidence="1" id="KW-1133">Transmembrane helix</keyword>
<name>A0A6G0U6D6_APHGL</name>
<accession>A0A6G0U6D6</accession>
<comment type="caution">
    <text evidence="2">The sequence shown here is derived from an EMBL/GenBank/DDBJ whole genome shotgun (WGS) entry which is preliminary data.</text>
</comment>
<organism evidence="2 3">
    <name type="scientific">Aphis glycines</name>
    <name type="common">Soybean aphid</name>
    <dbReference type="NCBI Taxonomy" id="307491"/>
    <lineage>
        <taxon>Eukaryota</taxon>
        <taxon>Metazoa</taxon>
        <taxon>Ecdysozoa</taxon>
        <taxon>Arthropoda</taxon>
        <taxon>Hexapoda</taxon>
        <taxon>Insecta</taxon>
        <taxon>Pterygota</taxon>
        <taxon>Neoptera</taxon>
        <taxon>Paraneoptera</taxon>
        <taxon>Hemiptera</taxon>
        <taxon>Sternorrhyncha</taxon>
        <taxon>Aphidomorpha</taxon>
        <taxon>Aphidoidea</taxon>
        <taxon>Aphididae</taxon>
        <taxon>Aphidini</taxon>
        <taxon>Aphis</taxon>
        <taxon>Aphis</taxon>
    </lineage>
</organism>
<dbReference type="AlphaFoldDB" id="A0A6G0U6D6"/>
<evidence type="ECO:0000313" key="2">
    <source>
        <dbReference type="EMBL" id="KAE9544503.1"/>
    </source>
</evidence>
<protein>
    <submittedName>
        <fullName evidence="2">Uncharacterized protein</fullName>
    </submittedName>
</protein>
<keyword evidence="1" id="KW-0812">Transmembrane</keyword>
<evidence type="ECO:0000313" key="3">
    <source>
        <dbReference type="Proteomes" id="UP000475862"/>
    </source>
</evidence>
<feature type="transmembrane region" description="Helical" evidence="1">
    <location>
        <begin position="186"/>
        <end position="205"/>
    </location>
</feature>